<feature type="region of interest" description="Disordered" evidence="1">
    <location>
        <begin position="226"/>
        <end position="278"/>
    </location>
</feature>
<dbReference type="GO" id="GO:0034976">
    <property type="term" value="P:response to endoplasmic reticulum stress"/>
    <property type="evidence" value="ECO:0007669"/>
    <property type="project" value="TreeGrafter"/>
</dbReference>
<keyword evidence="2" id="KW-0472">Membrane</keyword>
<sequence>MSSRSPTLAWDTGRCLVAALRTHTLVQSPFYAPGTHRLGLSTLSSPNGRRLLPGKDRGLAVTSRRQKGGDLPEGRERAKAGLSASPASSWRSANTGASAKGREGGRGAVESPTSAGSGKAEPSIGPGTSGGTARVRTEDRRGSWAQYAKETQARRSPAPRCSLAGRQACGRPPRPAAGIPAFPAGAGWPLLPARRLAGVSWGAEAEDGGGGPAAVSSAAAAAALGTADGGRKAPSGTPGPIGGDAGRHVGAGGPGPRGSRAQRGGAAPARPPHVGLALQPQPNPLINVATALPRALLQDGCHLLAPLPACLPPSLRVLRVAQGDRRPDPSPRRLNPPPGPVTSDPARDIEPLPPRGVDPDRPVGLLPFRLPPLPLCPETSTREGSSLTPLVAPIPNSFQALSRRTPLLASPFPASPTSRGLQPGSPALTCQGLPPSNPGMTPDPTLPSWPGPEPQTGGIPGPTATAPLPGHTPRPTFTGSCPLFCLFPARDLLLAPTRILPSLNLFGECDLDEVTFTSVSGRVPAGGAAYGLIRGRPTFSCEGSSGRTGIALGPSKKGPFREGAHWVPRFWDPEQKSGPCWPAESGGVEKWLFGFISPWSAAVQGRGMVQKGADPAGLGTRDAPGPGWSGACSPFGFSGKSASLAVLQAWVWVLALPHGAGFPTAPRMAGVSSGTWLGPWRMTESGFLYPGPTDAWNVDRSLCGCDLLGCPRHTLRRRHCVWRWNPVLSLLKSRSRSLSFVPPLPALPGDQVTGRPGSWPLGLGSVPGAGGQIGQAALSPQALLPRLSCSSGGPLFPASPPGLWCLGFQKALPRCLLPAGFLPSRCQDHVPLLDFLTLASSWGACALTGPLVPLLGLGLFWGLVSSASSWEARSGGRDLSGDPPPAHLPLLLVFLALRPAKTTEYPGPAEWTRDPGQPSLAAAEQTPAGTGVTGCPLSSPLGGYREDVRGAAQGPCSDLGPRAAGSGQGRVCVTSGSLRLWGVVCAKALELVEQEGSTEARWRAGRAWTELLKSGTGKIGRAAGCLGGPAWMGLEPKPRLPACSMKGKQDQVWAASSSGARGSGPTSRDPPACSRAVDPTWGLGQTPVRGAGEGTRVTMGSWGPVSEVMGIGATNLPLLGASSRFNSCFHPSWLWPLCMCRPGTRLGSHWHQATLCVSASHGVSARCTVLSFWLRGDGALTQVLLLDTWAWRARPGLWVSSLITSGCRGGSHTIMTPAASSAVLRHGVGERGWGSQVRLACGHISGPSCRLARGRLCRPVGPQLASHTACPPGRVPAILSVSALSPRPGAWGVALGLQAVHVGQEKVLELTQLRSWSVGGGAPSVSGTAGSRTSAVCGASLHSSSLQAGTGEGAVLAQPLSSLQGELHWGGQAVHGPPMGLVAGCGKDEVLLTTPLSVSIPPEDKEGPWALVYYPGVSGCGFIPHMRGRGVSKAVPPPTPIFARAAGKHPTGLARPSGPFPKRWVSGWNTQEWYVQVGMLTCRHSAVKLSPGHRGHQDWGILGTGGVWRSHLGPTYLMPGAPQMWPRGSWGLFTDEKTAPQRDRSSRPCYNADGLAEKAGCVQQLPRAPQPQGRLYLAGEVWALRMREQLVGGPLCSVGPCQEGPSPAWAIPGYTQDVPEPPGPRLLGVWCAGDVGSLPAARPPPPQALFVLFVLAYIHIVFSRSPINCLEHVRDKWPREGILRVEVQHNSSRAPVFLQFCDGGSHGSFPGLAVEPAGLELEEEEEEEELTMEMFGNSSIKTRGLRPSPAAGNVPDLQALALGHMATLATLALVASRQNKRLDWPTSGVPRAEIAEETPRGSRPRTLGGPWPSQMTELLQRWCLGSQSPGSHGPLTPSPTLQFELDIEPKVLKPPARTSPSLRHLQKVGSLTGAKSPGPQAGLLPCRLTWPVPAHSVATGRVHRGVLAGIRLPEAVTGHAAAVEHPRHGGHPGLGPFLPDLRVSSWERDWVGGNPEALSPRSAGYPWTIRWAGATPLPEMKVWPSWGLRQAWGWWGPGRVHVPVTVPPTDPTRDQCFGDRFSRLLLAEFLGYDDILMSSVKGLAENEENKGMWGPRDGDPGRGPGRLLSVSCAGFLRNVVSGEHYRFVSMWMARTSYLAAFVIMVIFVSALGRGGAGVGPRRAPARGWRMRGRAAPPAGVTLPRLQTLSVSMLLRYSHHQIFVFIGECPCWSAPSPLPLPGASPGLPARRPMLEMNMAIAFPAAPLLTVILALVGEDPTPTPDALALPGLLPTRRNQLAAPIMSEFFNDTTTAFYIILIVWLADQYDAICCHTNTSKRHWLRWAPGQVAAPHRSPHRFFYLYHFAFYAYHYRFNGQYSSLALVASWLFIQVRRLSLRLPGPGARPTGDATEEGALALGSCLT</sequence>
<keyword evidence="2" id="KW-1133">Transmembrane helix</keyword>
<feature type="transmembrane region" description="Helical" evidence="2">
    <location>
        <begin position="2091"/>
        <end position="2112"/>
    </location>
</feature>
<dbReference type="Proteomes" id="UP000299084">
    <property type="component" value="Unassembled WGS sequence"/>
</dbReference>
<feature type="compositionally biased region" description="Low complexity" evidence="1">
    <location>
        <begin position="257"/>
        <end position="268"/>
    </location>
</feature>
<dbReference type="GO" id="GO:1904294">
    <property type="term" value="P:positive regulation of ERAD pathway"/>
    <property type="evidence" value="ECO:0007669"/>
    <property type="project" value="TreeGrafter"/>
</dbReference>
<dbReference type="PANTHER" id="PTHR21650">
    <property type="entry name" value="MEMBRALIN/KINETOCHORE PROTEIN NUF2"/>
    <property type="match status" value="1"/>
</dbReference>
<feature type="region of interest" description="Disordered" evidence="1">
    <location>
        <begin position="906"/>
        <end position="933"/>
    </location>
</feature>
<comment type="caution">
    <text evidence="3">The sequence shown here is derived from an EMBL/GenBank/DDBJ whole genome shotgun (WGS) entry which is preliminary data.</text>
</comment>
<evidence type="ECO:0000313" key="4">
    <source>
        <dbReference type="Proteomes" id="UP000299084"/>
    </source>
</evidence>
<feature type="region of interest" description="Disordered" evidence="1">
    <location>
        <begin position="1054"/>
        <end position="1096"/>
    </location>
</feature>
<evidence type="ECO:0000256" key="2">
    <source>
        <dbReference type="SAM" id="Phobius"/>
    </source>
</evidence>
<reference evidence="3 4" key="1">
    <citation type="journal article" date="2019" name="Mol. Ecol. Resour.">
        <title>Improving Illumina assemblies with Hi-C and long reads: an example with the North African dromedary.</title>
        <authorList>
            <person name="Elbers J.P."/>
            <person name="Rogers M.F."/>
            <person name="Perelman P.L."/>
            <person name="Proskuryakova A.A."/>
            <person name="Serdyukova N.A."/>
            <person name="Johnson W.E."/>
            <person name="Horin P."/>
            <person name="Corander J."/>
            <person name="Murphy D."/>
            <person name="Burger P.A."/>
        </authorList>
    </citation>
    <scope>NUCLEOTIDE SEQUENCE [LARGE SCALE GENOMIC DNA]</scope>
    <source>
        <strain evidence="3">Drom800</strain>
        <tissue evidence="3">Blood</tissue>
    </source>
</reference>
<feature type="compositionally biased region" description="Gly residues" evidence="1">
    <location>
        <begin position="239"/>
        <end position="256"/>
    </location>
</feature>
<keyword evidence="2" id="KW-0812">Transmembrane</keyword>
<organism evidence="3 4">
    <name type="scientific">Camelus dromedarius</name>
    <name type="common">Dromedary</name>
    <name type="synonym">Arabian camel</name>
    <dbReference type="NCBI Taxonomy" id="9838"/>
    <lineage>
        <taxon>Eukaryota</taxon>
        <taxon>Metazoa</taxon>
        <taxon>Chordata</taxon>
        <taxon>Craniata</taxon>
        <taxon>Vertebrata</taxon>
        <taxon>Euteleostomi</taxon>
        <taxon>Mammalia</taxon>
        <taxon>Eutheria</taxon>
        <taxon>Laurasiatheria</taxon>
        <taxon>Artiodactyla</taxon>
        <taxon>Tylopoda</taxon>
        <taxon>Camelidae</taxon>
        <taxon>Camelus</taxon>
    </lineage>
</organism>
<keyword evidence="4" id="KW-1185">Reference proteome</keyword>
<evidence type="ECO:0000256" key="1">
    <source>
        <dbReference type="SAM" id="MobiDB-lite"/>
    </source>
</evidence>
<feature type="region of interest" description="Disordered" evidence="1">
    <location>
        <begin position="409"/>
        <end position="473"/>
    </location>
</feature>
<feature type="transmembrane region" description="Helical" evidence="2">
    <location>
        <begin position="2197"/>
        <end position="2215"/>
    </location>
</feature>
<name>A0A5N4CJW4_CAMDR</name>
<dbReference type="Pfam" id="PF09746">
    <property type="entry name" value="Membralin"/>
    <property type="match status" value="5"/>
</dbReference>
<accession>A0A5N4CJW4</accession>
<protein>
    <submittedName>
        <fullName evidence="3">Membralin</fullName>
    </submittedName>
</protein>
<feature type="region of interest" description="Disordered" evidence="1">
    <location>
        <begin position="40"/>
        <end position="174"/>
    </location>
</feature>
<feature type="compositionally biased region" description="Pro residues" evidence="1">
    <location>
        <begin position="444"/>
        <end position="453"/>
    </location>
</feature>
<feature type="region of interest" description="Disordered" evidence="1">
    <location>
        <begin position="323"/>
        <end position="362"/>
    </location>
</feature>
<feature type="compositionally biased region" description="Low complexity" evidence="1">
    <location>
        <begin position="1054"/>
        <end position="1064"/>
    </location>
</feature>
<dbReference type="GO" id="GO:0005783">
    <property type="term" value="C:endoplasmic reticulum"/>
    <property type="evidence" value="ECO:0007669"/>
    <property type="project" value="TreeGrafter"/>
</dbReference>
<feature type="compositionally biased region" description="Polar residues" evidence="1">
    <location>
        <begin position="85"/>
        <end position="97"/>
    </location>
</feature>
<dbReference type="PANTHER" id="PTHR21650:SF4">
    <property type="entry name" value="MEMBRALIN"/>
    <property type="match status" value="1"/>
</dbReference>
<evidence type="ECO:0000313" key="3">
    <source>
        <dbReference type="EMBL" id="KAB1259221.1"/>
    </source>
</evidence>
<feature type="compositionally biased region" description="Low complexity" evidence="1">
    <location>
        <begin position="164"/>
        <end position="174"/>
    </location>
</feature>
<dbReference type="EMBL" id="JWIN03000022">
    <property type="protein sequence ID" value="KAB1259221.1"/>
    <property type="molecule type" value="Genomic_DNA"/>
</dbReference>
<proteinExistence type="predicted"/>
<gene>
    <name evidence="3" type="primary">Membralin</name>
    <name evidence="3" type="ORF">Cadr_000025061</name>
</gene>
<feature type="compositionally biased region" description="Basic and acidic residues" evidence="1">
    <location>
        <begin position="67"/>
        <end position="79"/>
    </location>
</feature>
<dbReference type="InterPro" id="IPR019144">
    <property type="entry name" value="Membralin"/>
</dbReference>